<evidence type="ECO:0000313" key="3">
    <source>
        <dbReference type="EMBL" id="QEA15639.1"/>
    </source>
</evidence>
<feature type="transmembrane region" description="Helical" evidence="1">
    <location>
        <begin position="358"/>
        <end position="380"/>
    </location>
</feature>
<accession>A0A5B8S2D8</accession>
<dbReference type="OrthoDB" id="9807744at2"/>
<name>A0A5B8S2D8_9SPHN</name>
<protein>
    <submittedName>
        <fullName evidence="3">DUF418 domain-containing protein</fullName>
    </submittedName>
</protein>
<evidence type="ECO:0000259" key="2">
    <source>
        <dbReference type="Pfam" id="PF04235"/>
    </source>
</evidence>
<reference evidence="3 4" key="1">
    <citation type="journal article" date="2013" name="J. Microbiol. Biotechnol.">
        <title>Novosphingobium ginsenosidimutans sp. nov., with the ability to convert ginsenoside.</title>
        <authorList>
            <person name="Kim J.K."/>
            <person name="He D."/>
            <person name="Liu Q.M."/>
            <person name="Park H.Y."/>
            <person name="Jung M.S."/>
            <person name="Yoon M.H."/>
            <person name="Kim S.C."/>
            <person name="Im W.T."/>
        </authorList>
    </citation>
    <scope>NUCLEOTIDE SEQUENCE [LARGE SCALE GENOMIC DNA]</scope>
    <source>
        <strain evidence="3 4">FW-6</strain>
    </source>
</reference>
<feature type="transmembrane region" description="Helical" evidence="1">
    <location>
        <begin position="116"/>
        <end position="132"/>
    </location>
</feature>
<organism evidence="3 4">
    <name type="scientific">Novosphingobium ginsenosidimutans</name>
    <dbReference type="NCBI Taxonomy" id="1176536"/>
    <lineage>
        <taxon>Bacteria</taxon>
        <taxon>Pseudomonadati</taxon>
        <taxon>Pseudomonadota</taxon>
        <taxon>Alphaproteobacteria</taxon>
        <taxon>Sphingomonadales</taxon>
        <taxon>Sphingomonadaceae</taxon>
        <taxon>Novosphingobium</taxon>
    </lineage>
</organism>
<feature type="transmembrane region" description="Helical" evidence="1">
    <location>
        <begin position="400"/>
        <end position="420"/>
    </location>
</feature>
<dbReference type="EMBL" id="CP042345">
    <property type="protein sequence ID" value="QEA15639.1"/>
    <property type="molecule type" value="Genomic_DNA"/>
</dbReference>
<dbReference type="PANTHER" id="PTHR30590">
    <property type="entry name" value="INNER MEMBRANE PROTEIN"/>
    <property type="match status" value="1"/>
</dbReference>
<keyword evidence="1" id="KW-1133">Transmembrane helix</keyword>
<dbReference type="Proteomes" id="UP000321172">
    <property type="component" value="Chromosome"/>
</dbReference>
<dbReference type="AlphaFoldDB" id="A0A5B8S2D8"/>
<sequence>MAEDNPTFEGRDAVAPVTKAARVESLDILRGIAVFGILAMNITAFGLLFQAYGNPTVAGGAEGPNLLAFKIINVGFEGTMRGIFSLLFGAGIVLLTERMEQAGAGIMAAEVHFRRMLWMMLFGVIHWTLLLWTGEILFAYSLCGLVLFSFRKLAPRRLLIIAGALLLVATVMSFGGAKSLAETKATATAALTAKAAGTKLTAEQEQAIEGWERELSHWTPTPENAAEQKAWHSGSYLDAVSGQLPGSFEFQWIGLPFFFFFDMVPFMLIGMALLKLGVLGAQRSMQFYLGMVVAGYGIGLPLGFYEMNLIVGSGFDIVAARQADTTYEISRLAMVIGHLGLLLAFIKSGLFKAFQRGMAAVGTMALSNYLMQTIVCTWLFYSFGPGLGLWGQLERHELYYVVGAIWVAEFIWSVIWLKYFRFGPFEWLWRSLTYWQRQPMKL</sequence>
<gene>
    <name evidence="3" type="ORF">FRF71_05535</name>
</gene>
<keyword evidence="4" id="KW-1185">Reference proteome</keyword>
<evidence type="ECO:0000256" key="1">
    <source>
        <dbReference type="SAM" id="Phobius"/>
    </source>
</evidence>
<dbReference type="KEGG" id="ngf:FRF71_05535"/>
<dbReference type="InterPro" id="IPR052529">
    <property type="entry name" value="Bact_Transport_Assoc"/>
</dbReference>
<feature type="transmembrane region" description="Helical" evidence="1">
    <location>
        <begin position="329"/>
        <end position="346"/>
    </location>
</feature>
<dbReference type="PANTHER" id="PTHR30590:SF2">
    <property type="entry name" value="INNER MEMBRANE PROTEIN"/>
    <property type="match status" value="1"/>
</dbReference>
<keyword evidence="1" id="KW-0472">Membrane</keyword>
<dbReference type="InterPro" id="IPR007349">
    <property type="entry name" value="DUF418"/>
</dbReference>
<keyword evidence="1" id="KW-0812">Transmembrane</keyword>
<feature type="domain" description="DUF418" evidence="2">
    <location>
        <begin position="275"/>
        <end position="436"/>
    </location>
</feature>
<proteinExistence type="predicted"/>
<feature type="transmembrane region" description="Helical" evidence="1">
    <location>
        <begin position="71"/>
        <end position="95"/>
    </location>
</feature>
<dbReference type="Pfam" id="PF04235">
    <property type="entry name" value="DUF418"/>
    <property type="match status" value="1"/>
</dbReference>
<feature type="transmembrane region" description="Helical" evidence="1">
    <location>
        <begin position="252"/>
        <end position="274"/>
    </location>
</feature>
<feature type="transmembrane region" description="Helical" evidence="1">
    <location>
        <begin position="286"/>
        <end position="305"/>
    </location>
</feature>
<feature type="transmembrane region" description="Helical" evidence="1">
    <location>
        <begin position="159"/>
        <end position="177"/>
    </location>
</feature>
<feature type="transmembrane region" description="Helical" evidence="1">
    <location>
        <begin position="28"/>
        <end position="51"/>
    </location>
</feature>
<evidence type="ECO:0000313" key="4">
    <source>
        <dbReference type="Proteomes" id="UP000321172"/>
    </source>
</evidence>
<dbReference type="RefSeq" id="WP_147089617.1">
    <property type="nucleotide sequence ID" value="NZ_BAABJD010000001.1"/>
</dbReference>